<comment type="subcellular location">
    <subcellularLocation>
        <location evidence="1">Membrane</location>
    </subcellularLocation>
</comment>
<comment type="similarity">
    <text evidence="7">Belongs to the HIPP family.</text>
</comment>
<accession>A0A0C9S5I9</accession>
<dbReference type="PANTHER" id="PTHR22814:SF356">
    <property type="entry name" value="HEAVY METAL-ASSOCIATED ISOPRENYLATED PLANT PROTEIN 20"/>
    <property type="match status" value="1"/>
</dbReference>
<dbReference type="GO" id="GO:0046872">
    <property type="term" value="F:metal ion binding"/>
    <property type="evidence" value="ECO:0007669"/>
    <property type="project" value="UniProtKB-KW"/>
</dbReference>
<evidence type="ECO:0000259" key="8">
    <source>
        <dbReference type="PROSITE" id="PS50846"/>
    </source>
</evidence>
<dbReference type="SUPFAM" id="SSF55008">
    <property type="entry name" value="HMA, heavy metal-associated domain"/>
    <property type="match status" value="1"/>
</dbReference>
<dbReference type="InterPro" id="IPR036163">
    <property type="entry name" value="HMA_dom_sf"/>
</dbReference>
<dbReference type="EMBL" id="GCHU01012685">
    <property type="protein sequence ID" value="JAG87362.1"/>
    <property type="molecule type" value="Transcribed_RNA"/>
</dbReference>
<evidence type="ECO:0000256" key="2">
    <source>
        <dbReference type="ARBA" id="ARBA00022481"/>
    </source>
</evidence>
<dbReference type="GO" id="GO:0016020">
    <property type="term" value="C:membrane"/>
    <property type="evidence" value="ECO:0007669"/>
    <property type="project" value="UniProtKB-SubCell"/>
</dbReference>
<name>A0A0C9S5I9_9CONI</name>
<keyword evidence="6" id="KW-0636">Prenylation</keyword>
<dbReference type="PROSITE" id="PS50846">
    <property type="entry name" value="HMA_2"/>
    <property type="match status" value="1"/>
</dbReference>
<dbReference type="Gene3D" id="3.30.70.100">
    <property type="match status" value="1"/>
</dbReference>
<dbReference type="GO" id="GO:0006950">
    <property type="term" value="P:response to stress"/>
    <property type="evidence" value="ECO:0007669"/>
    <property type="project" value="UniProtKB-ARBA"/>
</dbReference>
<proteinExistence type="inferred from homology"/>
<evidence type="ECO:0000256" key="1">
    <source>
        <dbReference type="ARBA" id="ARBA00004370"/>
    </source>
</evidence>
<dbReference type="AlphaFoldDB" id="A0A0C9S5I9"/>
<keyword evidence="3" id="KW-0104">Cadmium</keyword>
<organism evidence="9">
    <name type="scientific">Wollemia nobilis</name>
    <dbReference type="NCBI Taxonomy" id="56998"/>
    <lineage>
        <taxon>Eukaryota</taxon>
        <taxon>Viridiplantae</taxon>
        <taxon>Streptophyta</taxon>
        <taxon>Embryophyta</taxon>
        <taxon>Tracheophyta</taxon>
        <taxon>Spermatophyta</taxon>
        <taxon>Pinopsida</taxon>
        <taxon>Pinidae</taxon>
        <taxon>Conifers II</taxon>
        <taxon>Araucariales</taxon>
        <taxon>Araucariaceae</taxon>
        <taxon>Wollemia</taxon>
    </lineage>
</organism>
<evidence type="ECO:0000256" key="6">
    <source>
        <dbReference type="ARBA" id="ARBA00023289"/>
    </source>
</evidence>
<feature type="domain" description="HMA" evidence="8">
    <location>
        <begin position="25"/>
        <end position="88"/>
    </location>
</feature>
<keyword evidence="5" id="KW-0472">Membrane</keyword>
<protein>
    <submittedName>
        <fullName evidence="9">TSA: Wollemia nobilis Ref_Wollemi_Transcript_12760_705 transcribed RNA sequence</fullName>
    </submittedName>
</protein>
<evidence type="ECO:0000256" key="3">
    <source>
        <dbReference type="ARBA" id="ARBA00022539"/>
    </source>
</evidence>
<evidence type="ECO:0000313" key="9">
    <source>
        <dbReference type="EMBL" id="JAG87362.1"/>
    </source>
</evidence>
<evidence type="ECO:0000256" key="4">
    <source>
        <dbReference type="ARBA" id="ARBA00022723"/>
    </source>
</evidence>
<dbReference type="FunFam" id="3.30.70.100:FF:000035">
    <property type="entry name" value="Heavy metal-associated isoprenylated plant protein 26"/>
    <property type="match status" value="1"/>
</dbReference>
<reference evidence="9" key="1">
    <citation type="submission" date="2015-02" db="EMBL/GenBank/DDBJ databases">
        <title>A transcriptome of Wollemia nobilis - a relic of Gondwana.</title>
        <authorList>
            <person name="Chia J.Y."/>
            <person name="Leong Y.S."/>
            <person name="Abdul Karim S."/>
            <person name="Wan Azmi N."/>
            <person name="Hercus R."/>
            <person name="Croft L."/>
        </authorList>
    </citation>
    <scope>NUCLEOTIDE SEQUENCE</scope>
    <source>
        <strain evidence="9">MaeBrown</strain>
        <tissue evidence="9">Leaf</tissue>
    </source>
</reference>
<keyword evidence="2" id="KW-0488">Methylation</keyword>
<keyword evidence="4" id="KW-0479">Metal-binding</keyword>
<keyword evidence="6" id="KW-0449">Lipoprotein</keyword>
<dbReference type="Pfam" id="PF00403">
    <property type="entry name" value="HMA"/>
    <property type="match status" value="1"/>
</dbReference>
<dbReference type="PANTHER" id="PTHR22814">
    <property type="entry name" value="COPPER TRANSPORT PROTEIN ATOX1-RELATED"/>
    <property type="match status" value="1"/>
</dbReference>
<dbReference type="CDD" id="cd00371">
    <property type="entry name" value="HMA"/>
    <property type="match status" value="1"/>
</dbReference>
<sequence length="148" mass="16996">MGALALILSLNEAAAPRTTKRRKQFQTVEVRVRMDCEGCEKRVRKALTSMKGVGTVDVDRKQNKVTVTGYVEAKKVLKRVKRTGKRAEIWPYKPYNLVYYPYAPQVYDKKAPSGYVRNVDPTFPNPERTDERYTSLFSEENPNACNIM</sequence>
<evidence type="ECO:0000256" key="7">
    <source>
        <dbReference type="ARBA" id="ARBA00024045"/>
    </source>
</evidence>
<evidence type="ECO:0000256" key="5">
    <source>
        <dbReference type="ARBA" id="ARBA00023136"/>
    </source>
</evidence>
<dbReference type="InterPro" id="IPR006121">
    <property type="entry name" value="HMA_dom"/>
</dbReference>